<feature type="compositionally biased region" description="Low complexity" evidence="1">
    <location>
        <begin position="216"/>
        <end position="227"/>
    </location>
</feature>
<evidence type="ECO:0000256" key="1">
    <source>
        <dbReference type="SAM" id="MobiDB-lite"/>
    </source>
</evidence>
<dbReference type="Pfam" id="PF12855">
    <property type="entry name" value="Ecl1"/>
    <property type="match status" value="1"/>
</dbReference>
<gene>
    <name evidence="2" type="ORF">LTR24_000960</name>
</gene>
<dbReference type="EMBL" id="JAVRRG010000007">
    <property type="protein sequence ID" value="KAK5100165.1"/>
    <property type="molecule type" value="Genomic_DNA"/>
</dbReference>
<name>A0ABR0KNJ5_9EURO</name>
<feature type="region of interest" description="Disordered" evidence="1">
    <location>
        <begin position="1"/>
        <end position="22"/>
    </location>
</feature>
<reference evidence="2 3" key="1">
    <citation type="submission" date="2023-08" db="EMBL/GenBank/DDBJ databases">
        <title>Black Yeasts Isolated from many extreme environments.</title>
        <authorList>
            <person name="Coleine C."/>
            <person name="Stajich J.E."/>
            <person name="Selbmann L."/>
        </authorList>
    </citation>
    <scope>NUCLEOTIDE SEQUENCE [LARGE SCALE GENOMIC DNA]</scope>
    <source>
        <strain evidence="2 3">CCFEE 5885</strain>
    </source>
</reference>
<proteinExistence type="predicted"/>
<feature type="compositionally biased region" description="Polar residues" evidence="1">
    <location>
        <begin position="116"/>
        <end position="125"/>
    </location>
</feature>
<feature type="region of interest" description="Disordered" evidence="1">
    <location>
        <begin position="93"/>
        <end position="149"/>
    </location>
</feature>
<dbReference type="InterPro" id="IPR024368">
    <property type="entry name" value="Ecl1/2/3"/>
</dbReference>
<feature type="compositionally biased region" description="Pro residues" evidence="1">
    <location>
        <begin position="100"/>
        <end position="109"/>
    </location>
</feature>
<evidence type="ECO:0000313" key="2">
    <source>
        <dbReference type="EMBL" id="KAK5100165.1"/>
    </source>
</evidence>
<feature type="compositionally biased region" description="Polar residues" evidence="1">
    <location>
        <begin position="1"/>
        <end position="11"/>
    </location>
</feature>
<sequence>MAERSPAQTNTKRPRPPILKKTSHPIYANTSTLLGSPRKEKVSLGTGRPDEMAACFLQYCAMCEKQITTPCNSILYCSENCARKDAKKPLSAANIMSTSPSPPVTPTSPRPILQPRTPTGVSTGTDVPICRIPTDNHSYRPDLDPTEWKPKATRNAQRALNRYNSEAFRYLSSFHRATNKNNDHSDKDSPGEIKIDIANIGAVAATAPMTPSLGNTPTTTASSWSTSASAGYDYNTRPLMPRHNRWYSTSVVGSAGVDLVTPHIPPPSAGDYAKTDVMLEVNKLRGGLGTFFGAQME</sequence>
<accession>A0ABR0KNJ5</accession>
<evidence type="ECO:0000313" key="3">
    <source>
        <dbReference type="Proteomes" id="UP001345013"/>
    </source>
</evidence>
<feature type="region of interest" description="Disordered" evidence="1">
    <location>
        <begin position="208"/>
        <end position="227"/>
    </location>
</feature>
<keyword evidence="3" id="KW-1185">Reference proteome</keyword>
<comment type="caution">
    <text evidence="2">The sequence shown here is derived from an EMBL/GenBank/DDBJ whole genome shotgun (WGS) entry which is preliminary data.</text>
</comment>
<organism evidence="2 3">
    <name type="scientific">Lithohypha guttulata</name>
    <dbReference type="NCBI Taxonomy" id="1690604"/>
    <lineage>
        <taxon>Eukaryota</taxon>
        <taxon>Fungi</taxon>
        <taxon>Dikarya</taxon>
        <taxon>Ascomycota</taxon>
        <taxon>Pezizomycotina</taxon>
        <taxon>Eurotiomycetes</taxon>
        <taxon>Chaetothyriomycetidae</taxon>
        <taxon>Chaetothyriales</taxon>
        <taxon>Trichomeriaceae</taxon>
        <taxon>Lithohypha</taxon>
    </lineage>
</organism>
<feature type="compositionally biased region" description="Basic and acidic residues" evidence="1">
    <location>
        <begin position="137"/>
        <end position="149"/>
    </location>
</feature>
<dbReference type="Proteomes" id="UP001345013">
    <property type="component" value="Unassembled WGS sequence"/>
</dbReference>
<protein>
    <submittedName>
        <fullName evidence="2">Uncharacterized protein</fullName>
    </submittedName>
</protein>